<feature type="domain" description="PE" evidence="1">
    <location>
        <begin position="20"/>
        <end position="97"/>
    </location>
</feature>
<dbReference type="Pfam" id="PF00934">
    <property type="entry name" value="PE"/>
    <property type="match status" value="1"/>
</dbReference>
<keyword evidence="3" id="KW-1185">Reference proteome</keyword>
<evidence type="ECO:0000259" key="1">
    <source>
        <dbReference type="Pfam" id="PF00934"/>
    </source>
</evidence>
<protein>
    <submittedName>
        <fullName evidence="2">PE family protein</fullName>
    </submittedName>
</protein>
<organism evidence="2 3">
    <name type="scientific">Mycobacterium ulcerans str. Harvey</name>
    <dbReference type="NCBI Taxonomy" id="1299332"/>
    <lineage>
        <taxon>Bacteria</taxon>
        <taxon>Bacillati</taxon>
        <taxon>Actinomycetota</taxon>
        <taxon>Actinomycetes</taxon>
        <taxon>Mycobacteriales</taxon>
        <taxon>Mycobacteriaceae</taxon>
        <taxon>Mycobacterium</taxon>
        <taxon>Mycobacterium ulcerans group</taxon>
    </lineage>
</organism>
<name>A0ABP3A4C6_MYCUL</name>
<dbReference type="Proteomes" id="UP000020681">
    <property type="component" value="Unassembled WGS sequence"/>
</dbReference>
<evidence type="ECO:0000313" key="3">
    <source>
        <dbReference type="Proteomes" id="UP000020681"/>
    </source>
</evidence>
<dbReference type="EMBL" id="JAOL01000175">
    <property type="protein sequence ID" value="EUA86360.1"/>
    <property type="molecule type" value="Genomic_DNA"/>
</dbReference>
<reference evidence="2 3" key="1">
    <citation type="submission" date="2014-01" db="EMBL/GenBank/DDBJ databases">
        <authorList>
            <person name="Dobos K."/>
            <person name="Lenaerts A."/>
            <person name="Ordway D."/>
            <person name="DeGroote M.A."/>
            <person name="Parker T."/>
            <person name="Sizemore C."/>
            <person name="Tallon L.J."/>
            <person name="Sadzewicz L.K."/>
            <person name="Sengamalay N."/>
            <person name="Fraser C.M."/>
            <person name="Hine E."/>
            <person name="Shefchek K.A."/>
            <person name="Das S.P."/>
            <person name="Tettelin H."/>
        </authorList>
    </citation>
    <scope>NUCLEOTIDE SEQUENCE [LARGE SCALE GENOMIC DNA]</scope>
    <source>
        <strain evidence="2 3">Harvey</strain>
    </source>
</reference>
<accession>A0ABP3A4C6</accession>
<proteinExistence type="predicted"/>
<sequence>MSWVVVGDRSARVCGSSGQRSRGIGSTLAQANAAALAPITTVLPAGADEVSAAISFLFGAHAQAYQALSAQAASFHQQFVQLMSGGATEYAAAEAANVTPMQQVENLVNAPVLGLTGRPLIGNGANGAAGTGAAGGDGGWLYGNGGNGGSGAAGQAGGNGGSAGLLGNGGNGGAGGAGAAGASGYPARPVVAAVWVAAVGCCTAWAAPAVWVALAATVAPPPRPAPMVAPAATAAWAGASDSYLVMAG</sequence>
<dbReference type="Gene3D" id="1.10.287.850">
    <property type="entry name" value="HP0062-like domain"/>
    <property type="match status" value="1"/>
</dbReference>
<evidence type="ECO:0000313" key="2">
    <source>
        <dbReference type="EMBL" id="EUA86360.1"/>
    </source>
</evidence>
<dbReference type="InterPro" id="IPR048996">
    <property type="entry name" value="PGRS_rpt"/>
</dbReference>
<dbReference type="Pfam" id="PF21526">
    <property type="entry name" value="PGRS"/>
    <property type="match status" value="1"/>
</dbReference>
<gene>
    <name evidence="2" type="ORF">I551_7144</name>
</gene>
<dbReference type="InterPro" id="IPR038332">
    <property type="entry name" value="PPE_sf"/>
</dbReference>
<dbReference type="InterPro" id="IPR000084">
    <property type="entry name" value="PE-PGRS_N"/>
</dbReference>
<comment type="caution">
    <text evidence="2">The sequence shown here is derived from an EMBL/GenBank/DDBJ whole genome shotgun (WGS) entry which is preliminary data.</text>
</comment>
<dbReference type="SUPFAM" id="SSF140459">
    <property type="entry name" value="PE/PPE dimer-like"/>
    <property type="match status" value="1"/>
</dbReference>